<reference evidence="1" key="1">
    <citation type="submission" date="2024-06" db="EMBL/GenBank/DDBJ databases">
        <authorList>
            <person name="Fan A."/>
            <person name="Zhang F.Y."/>
            <person name="Zhang L."/>
        </authorList>
    </citation>
    <scope>NUCLEOTIDE SEQUENCE</scope>
    <source>
        <strain evidence="1">Y61</strain>
    </source>
</reference>
<dbReference type="Gene3D" id="3.40.50.2000">
    <property type="entry name" value="Glycogen Phosphorylase B"/>
    <property type="match status" value="1"/>
</dbReference>
<gene>
    <name evidence="1" type="ORF">ABNN70_11300</name>
</gene>
<dbReference type="AlphaFoldDB" id="A0AAU8IDI1"/>
<accession>A0AAU8IDI1</accession>
<proteinExistence type="predicted"/>
<keyword evidence="1" id="KW-0328">Glycosyltransferase</keyword>
<organism evidence="1">
    <name type="scientific">Sporolactobacillus sp. Y61</name>
    <dbReference type="NCBI Taxonomy" id="3160863"/>
    <lineage>
        <taxon>Bacteria</taxon>
        <taxon>Bacillati</taxon>
        <taxon>Bacillota</taxon>
        <taxon>Bacilli</taxon>
        <taxon>Bacillales</taxon>
        <taxon>Sporolactobacillaceae</taxon>
        <taxon>Sporolactobacillus</taxon>
    </lineage>
</organism>
<dbReference type="EMBL" id="CP159510">
    <property type="protein sequence ID" value="XCJ16265.1"/>
    <property type="molecule type" value="Genomic_DNA"/>
</dbReference>
<protein>
    <submittedName>
        <fullName evidence="1">Glycosyltransferase</fullName>
        <ecNumber evidence="1">2.4.-.-</ecNumber>
    </submittedName>
</protein>
<keyword evidence="1" id="KW-0808">Transferase</keyword>
<dbReference type="GO" id="GO:0016757">
    <property type="term" value="F:glycosyltransferase activity"/>
    <property type="evidence" value="ECO:0007669"/>
    <property type="project" value="UniProtKB-KW"/>
</dbReference>
<dbReference type="RefSeq" id="WP_353947847.1">
    <property type="nucleotide sequence ID" value="NZ_CP159510.1"/>
</dbReference>
<sequence>MKQHVNGLVLEKYDRVGSFVQAIDYLLSNPFTASRLGRNGRLFVEANHDFSHVADRLLRLYNGVIRRDPVSLSASDFRY</sequence>
<dbReference type="EC" id="2.4.-.-" evidence="1"/>
<name>A0AAU8IDI1_9BACL</name>
<evidence type="ECO:0000313" key="1">
    <source>
        <dbReference type="EMBL" id="XCJ16265.1"/>
    </source>
</evidence>
<dbReference type="SUPFAM" id="SSF53756">
    <property type="entry name" value="UDP-Glycosyltransferase/glycogen phosphorylase"/>
    <property type="match status" value="1"/>
</dbReference>